<reference evidence="2" key="1">
    <citation type="submission" date="2023-10" db="EMBL/GenBank/DDBJ databases">
        <title>Genome assembly of Pristionchus species.</title>
        <authorList>
            <person name="Yoshida K."/>
            <person name="Sommer R.J."/>
        </authorList>
    </citation>
    <scope>NUCLEOTIDE SEQUENCE</scope>
    <source>
        <strain evidence="2">RS0144</strain>
    </source>
</reference>
<gene>
    <name evidence="2" type="ORF">PENTCL1PPCAC_2523</name>
</gene>
<evidence type="ECO:0000313" key="3">
    <source>
        <dbReference type="Proteomes" id="UP001432027"/>
    </source>
</evidence>
<accession>A0AAV5SDR8</accession>
<proteinExistence type="predicted"/>
<dbReference type="AlphaFoldDB" id="A0AAV5SDR8"/>
<feature type="region of interest" description="Disordered" evidence="1">
    <location>
        <begin position="1"/>
        <end position="33"/>
    </location>
</feature>
<dbReference type="EMBL" id="BTSX01000001">
    <property type="protein sequence ID" value="GMS80348.1"/>
    <property type="molecule type" value="Genomic_DNA"/>
</dbReference>
<protein>
    <submittedName>
        <fullName evidence="2">Uncharacterized protein</fullName>
    </submittedName>
</protein>
<keyword evidence="3" id="KW-1185">Reference proteome</keyword>
<feature type="region of interest" description="Disordered" evidence="1">
    <location>
        <begin position="121"/>
        <end position="140"/>
    </location>
</feature>
<sequence length="140" mass="15653">MDEEGKDSRKQRKVAEEKRNHHKGHVIVGPGIVMKSGGEEEEIDPFGVGCNGVPHSLNKDKRWEKVERADEILGEKDTDATFIKASVSMKSGHYLVPMEASIESVKNHKGGYTSVTKLRKGEVEKREAKSDKSKLHMLVE</sequence>
<evidence type="ECO:0000256" key="1">
    <source>
        <dbReference type="SAM" id="MobiDB-lite"/>
    </source>
</evidence>
<dbReference type="Proteomes" id="UP001432027">
    <property type="component" value="Unassembled WGS sequence"/>
</dbReference>
<evidence type="ECO:0000313" key="2">
    <source>
        <dbReference type="EMBL" id="GMS80348.1"/>
    </source>
</evidence>
<organism evidence="2 3">
    <name type="scientific">Pristionchus entomophagus</name>
    <dbReference type="NCBI Taxonomy" id="358040"/>
    <lineage>
        <taxon>Eukaryota</taxon>
        <taxon>Metazoa</taxon>
        <taxon>Ecdysozoa</taxon>
        <taxon>Nematoda</taxon>
        <taxon>Chromadorea</taxon>
        <taxon>Rhabditida</taxon>
        <taxon>Rhabditina</taxon>
        <taxon>Diplogasteromorpha</taxon>
        <taxon>Diplogasteroidea</taxon>
        <taxon>Neodiplogasteridae</taxon>
        <taxon>Pristionchus</taxon>
    </lineage>
</organism>
<comment type="caution">
    <text evidence="2">The sequence shown here is derived from an EMBL/GenBank/DDBJ whole genome shotgun (WGS) entry which is preliminary data.</text>
</comment>
<name>A0AAV5SDR8_9BILA</name>